<proteinExistence type="predicted"/>
<dbReference type="KEGG" id="gtl:EP073_05905"/>
<accession>A0A3R5Y6M3</accession>
<dbReference type="InterPro" id="IPR046618">
    <property type="entry name" value="DUF6731"/>
</dbReference>
<dbReference type="RefSeq" id="WP_128466243.1">
    <property type="nucleotide sequence ID" value="NZ_CP035108.1"/>
</dbReference>
<dbReference type="OrthoDB" id="9781133at2"/>
<keyword evidence="2" id="KW-1185">Reference proteome</keyword>
<gene>
    <name evidence="1" type="ORF">EP073_05905</name>
</gene>
<sequence length="287" mass="32018">MTEKKRINVNFFNIESQEDGVFMTLSEKLSTLFDSGMDYGFFETKSREIMFKLFESFEVNGFPAYLFGLIKEKSSWPVWYDRNGELSEVPLNSGTLGDITYGLALPQDRLLLTASGTAGKGAFTEFLRWLADENTIVLDPVFISDAYNKIQNWEVFRKFEISVEAPTADFVDTVLTSESGRELGSIMGTLEGLKMDITVSMGNTKGSMSAPQLKALLGGIISDNYARKLTITGKGFEDEASESIDVMSAKLKYSADVAVSKTYLSPDEARTAFLEGYYNNQQYLVKD</sequence>
<name>A0A3R5Y6M3_9BACT</name>
<reference evidence="1 2" key="1">
    <citation type="submission" date="2019-01" db="EMBL/GenBank/DDBJ databases">
        <title>Geovibrio thiophilus DSM 11263, complete genome.</title>
        <authorList>
            <person name="Spring S."/>
            <person name="Bunk B."/>
            <person name="Sproer C."/>
        </authorList>
    </citation>
    <scope>NUCLEOTIDE SEQUENCE [LARGE SCALE GENOMIC DNA]</scope>
    <source>
        <strain evidence="1 2">DSM 11263</strain>
    </source>
</reference>
<dbReference type="Proteomes" id="UP000287502">
    <property type="component" value="Chromosome"/>
</dbReference>
<evidence type="ECO:0000313" key="2">
    <source>
        <dbReference type="Proteomes" id="UP000287502"/>
    </source>
</evidence>
<dbReference type="Pfam" id="PF20505">
    <property type="entry name" value="DUF6731"/>
    <property type="match status" value="1"/>
</dbReference>
<dbReference type="AlphaFoldDB" id="A0A3R5Y6M3"/>
<evidence type="ECO:0000313" key="1">
    <source>
        <dbReference type="EMBL" id="QAR32957.1"/>
    </source>
</evidence>
<protein>
    <submittedName>
        <fullName evidence="1">Uncharacterized protein</fullName>
    </submittedName>
</protein>
<organism evidence="1 2">
    <name type="scientific">Geovibrio thiophilus</name>
    <dbReference type="NCBI Taxonomy" id="139438"/>
    <lineage>
        <taxon>Bacteria</taxon>
        <taxon>Pseudomonadati</taxon>
        <taxon>Deferribacterota</taxon>
        <taxon>Deferribacteres</taxon>
        <taxon>Deferribacterales</taxon>
        <taxon>Geovibrionaceae</taxon>
        <taxon>Geovibrio</taxon>
    </lineage>
</organism>
<dbReference type="EMBL" id="CP035108">
    <property type="protein sequence ID" value="QAR32957.1"/>
    <property type="molecule type" value="Genomic_DNA"/>
</dbReference>